<feature type="transmembrane region" description="Helical" evidence="2">
    <location>
        <begin position="68"/>
        <end position="91"/>
    </location>
</feature>
<name>A0ABZ1D1C0_9TREE</name>
<protein>
    <submittedName>
        <fullName evidence="4">Uncharacterized protein</fullName>
    </submittedName>
</protein>
<accession>A0ABZ1D1C0</accession>
<feature type="region of interest" description="Disordered" evidence="1">
    <location>
        <begin position="202"/>
        <end position="270"/>
    </location>
</feature>
<feature type="region of interest" description="Disordered" evidence="1">
    <location>
        <begin position="322"/>
        <end position="353"/>
    </location>
</feature>
<feature type="region of interest" description="Disordered" evidence="1">
    <location>
        <begin position="115"/>
        <end position="189"/>
    </location>
</feature>
<evidence type="ECO:0000256" key="3">
    <source>
        <dbReference type="SAM" id="SignalP"/>
    </source>
</evidence>
<sequence>MPYINTLIQVFIVTSTILRTTALPQSALSSTSTSTSTTRRERKRQNPIIITPSETTAPSSEDESSGGIAIQIVIPIIVILVVAFVVILLILNRTRILASFRPSVRNALRPIPTQDSTRTLTAQQLSGHSSRVDLTNTQSQSQSQSQSRSTTTTTNDPPLNARERRRRERDRNIRRTESGRSVKTLPVYSKDAGDEELVLVRQRSESSFSSNQGSITDSESEQGETQVVEGDIETGLLPSNPRSNSIRSSGSHSRIPGDQSSSSPPLLSGGIRDESIELTARSASPTASSMPQSAPAEIPLRTDSLMRRESLARRGWGEAPTYLEAMSSPSSYPSGSSGEQANVPPPRGLKDRTSSTFMSLLSRAGITQPTQSTGTGTRARGTSMVMRENRNSSTSLLLHPTTSRASTFAYANANANPGGSSYNSPWNSTNDLLVISSPIPNTAIRASFDYTAIPKNGLTPDQMKFLSSQEAVNLAGIKMDDVPEYKKKQRRRSEYSTLHPNPHLNINNSGELGESSRRGSISTYQSLTSPSSSPSTSPERRESDANQNSLPSWQQSEDDRRKNQAFERRSLSKPVLLQAESEPGSQGEAEGIAQNEQAGPSGNDHRNEDAEAAQKSQSSANENQAEDENNTSAHVMPITTDSRISSQKESEPASPQIFVTAQTAPSTCPAISIRVPSTSAPTLEIEPPTPILTTSPPLSAIAITSSIRT</sequence>
<feature type="compositionally biased region" description="Polar residues" evidence="1">
    <location>
        <begin position="495"/>
        <end position="508"/>
    </location>
</feature>
<evidence type="ECO:0000313" key="5">
    <source>
        <dbReference type="Proteomes" id="UP001329825"/>
    </source>
</evidence>
<dbReference type="Proteomes" id="UP001329825">
    <property type="component" value="Chromosome 6"/>
</dbReference>
<feature type="compositionally biased region" description="Low complexity" evidence="1">
    <location>
        <begin position="238"/>
        <end position="270"/>
    </location>
</feature>
<feature type="chain" id="PRO_5045427617" evidence="3">
    <location>
        <begin position="23"/>
        <end position="709"/>
    </location>
</feature>
<feature type="compositionally biased region" description="Polar residues" evidence="1">
    <location>
        <begin position="115"/>
        <end position="136"/>
    </location>
</feature>
<proteinExistence type="predicted"/>
<dbReference type="GeneID" id="87956931"/>
<feature type="compositionally biased region" description="Polar residues" evidence="1">
    <location>
        <begin position="614"/>
        <end position="623"/>
    </location>
</feature>
<organism evidence="4 5">
    <name type="scientific">Kwoniella shivajii</name>
    <dbReference type="NCBI Taxonomy" id="564305"/>
    <lineage>
        <taxon>Eukaryota</taxon>
        <taxon>Fungi</taxon>
        <taxon>Dikarya</taxon>
        <taxon>Basidiomycota</taxon>
        <taxon>Agaricomycotina</taxon>
        <taxon>Tremellomycetes</taxon>
        <taxon>Tremellales</taxon>
        <taxon>Cryptococcaceae</taxon>
        <taxon>Kwoniella</taxon>
    </lineage>
</organism>
<feature type="compositionally biased region" description="Polar residues" evidence="1">
    <location>
        <begin position="205"/>
        <end position="217"/>
    </location>
</feature>
<reference evidence="4 5" key="1">
    <citation type="submission" date="2024-01" db="EMBL/GenBank/DDBJ databases">
        <title>Comparative genomics of Cryptococcus and Kwoniella reveals pathogenesis evolution and contrasting modes of karyotype evolution via chromosome fusion or intercentromeric recombination.</title>
        <authorList>
            <person name="Coelho M.A."/>
            <person name="David-Palma M."/>
            <person name="Shea T."/>
            <person name="Bowers K."/>
            <person name="McGinley-Smith S."/>
            <person name="Mohammad A.W."/>
            <person name="Gnirke A."/>
            <person name="Yurkov A.M."/>
            <person name="Nowrousian M."/>
            <person name="Sun S."/>
            <person name="Cuomo C.A."/>
            <person name="Heitman J."/>
        </authorList>
    </citation>
    <scope>NUCLEOTIDE SEQUENCE [LARGE SCALE GENOMIC DNA]</scope>
    <source>
        <strain evidence="4">CBS 11374</strain>
    </source>
</reference>
<dbReference type="EMBL" id="CP141886">
    <property type="protein sequence ID" value="WRT67826.1"/>
    <property type="molecule type" value="Genomic_DNA"/>
</dbReference>
<feature type="compositionally biased region" description="Low complexity" evidence="1">
    <location>
        <begin position="327"/>
        <end position="338"/>
    </location>
</feature>
<keyword evidence="2" id="KW-0472">Membrane</keyword>
<evidence type="ECO:0000256" key="1">
    <source>
        <dbReference type="SAM" id="MobiDB-lite"/>
    </source>
</evidence>
<feature type="compositionally biased region" description="Polar residues" evidence="1">
    <location>
        <begin position="545"/>
        <end position="555"/>
    </location>
</feature>
<evidence type="ECO:0000256" key="2">
    <source>
        <dbReference type="SAM" id="Phobius"/>
    </source>
</evidence>
<feature type="compositionally biased region" description="Basic and acidic residues" evidence="1">
    <location>
        <begin position="557"/>
        <end position="570"/>
    </location>
</feature>
<gene>
    <name evidence="4" type="ORF">IL334_004800</name>
</gene>
<keyword evidence="2" id="KW-0812">Transmembrane</keyword>
<feature type="compositionally biased region" description="Low complexity" evidence="1">
    <location>
        <begin position="137"/>
        <end position="154"/>
    </location>
</feature>
<evidence type="ECO:0000313" key="4">
    <source>
        <dbReference type="EMBL" id="WRT67826.1"/>
    </source>
</evidence>
<feature type="compositionally biased region" description="Basic and acidic residues" evidence="1">
    <location>
        <begin position="169"/>
        <end position="180"/>
    </location>
</feature>
<keyword evidence="2" id="KW-1133">Transmembrane helix</keyword>
<feature type="region of interest" description="Disordered" evidence="1">
    <location>
        <begin position="483"/>
        <end position="655"/>
    </location>
</feature>
<keyword evidence="5" id="KW-1185">Reference proteome</keyword>
<feature type="region of interest" description="Disordered" evidence="1">
    <location>
        <begin position="28"/>
        <end position="63"/>
    </location>
</feature>
<feature type="compositionally biased region" description="Low complexity" evidence="1">
    <location>
        <begin position="509"/>
        <end position="537"/>
    </location>
</feature>
<feature type="signal peptide" evidence="3">
    <location>
        <begin position="1"/>
        <end position="22"/>
    </location>
</feature>
<keyword evidence="3" id="KW-0732">Signal</keyword>
<dbReference type="RefSeq" id="XP_062792566.1">
    <property type="nucleotide sequence ID" value="XM_062936515.1"/>
</dbReference>